<dbReference type="InterPro" id="IPR011765">
    <property type="entry name" value="Pept_M16_N"/>
</dbReference>
<dbReference type="AlphaFoldDB" id="A0A1E3L4A9"/>
<evidence type="ECO:0000259" key="1">
    <source>
        <dbReference type="Pfam" id="PF00675"/>
    </source>
</evidence>
<keyword evidence="4" id="KW-1185">Reference proteome</keyword>
<dbReference type="GO" id="GO:0008237">
    <property type="term" value="F:metallopeptidase activity"/>
    <property type="evidence" value="ECO:0007669"/>
    <property type="project" value="UniProtKB-KW"/>
</dbReference>
<dbReference type="PANTHER" id="PTHR11851:SF186">
    <property type="entry name" value="INACTIVE METALLOPROTEASE YMFF-RELATED"/>
    <property type="match status" value="1"/>
</dbReference>
<dbReference type="GO" id="GO:0006508">
    <property type="term" value="P:proteolysis"/>
    <property type="evidence" value="ECO:0007669"/>
    <property type="project" value="UniProtKB-KW"/>
</dbReference>
<dbReference type="STRING" id="1886670.PTI45_01903"/>
<dbReference type="NCBIfam" id="NF047422">
    <property type="entry name" value="YfmF_fam"/>
    <property type="match status" value="1"/>
</dbReference>
<dbReference type="EMBL" id="MDER01000035">
    <property type="protein sequence ID" value="ODP28608.1"/>
    <property type="molecule type" value="Genomic_DNA"/>
</dbReference>
<dbReference type="RefSeq" id="WP_069327326.1">
    <property type="nucleotide sequence ID" value="NZ_MDER01000035.1"/>
</dbReference>
<dbReference type="InterPro" id="IPR050361">
    <property type="entry name" value="MPP/UQCRC_Complex"/>
</dbReference>
<dbReference type="Proteomes" id="UP000094578">
    <property type="component" value="Unassembled WGS sequence"/>
</dbReference>
<dbReference type="GO" id="GO:0046872">
    <property type="term" value="F:metal ion binding"/>
    <property type="evidence" value="ECO:0007669"/>
    <property type="project" value="InterPro"/>
</dbReference>
<organism evidence="3 4">
    <name type="scientific">Paenibacillus nuruki</name>
    <dbReference type="NCBI Taxonomy" id="1886670"/>
    <lineage>
        <taxon>Bacteria</taxon>
        <taxon>Bacillati</taxon>
        <taxon>Bacillota</taxon>
        <taxon>Bacilli</taxon>
        <taxon>Bacillales</taxon>
        <taxon>Paenibacillaceae</taxon>
        <taxon>Paenibacillus</taxon>
    </lineage>
</organism>
<evidence type="ECO:0000313" key="4">
    <source>
        <dbReference type="Proteomes" id="UP000094578"/>
    </source>
</evidence>
<reference evidence="3 4" key="1">
    <citation type="submission" date="2016-08" db="EMBL/GenBank/DDBJ databases">
        <title>Genome sequencing of Paenibacillus sp. TI45-13ar, isolated from Korean traditional nuruk.</title>
        <authorList>
            <person name="Kim S.-J."/>
        </authorList>
    </citation>
    <scope>NUCLEOTIDE SEQUENCE [LARGE SCALE GENOMIC DNA]</scope>
    <source>
        <strain evidence="3 4">TI45-13ar</strain>
    </source>
</reference>
<protein>
    <submittedName>
        <fullName evidence="3">Putative inactive metalloprotease YmfF</fullName>
    </submittedName>
</protein>
<accession>A0A1E3L4A9</accession>
<dbReference type="Pfam" id="PF05193">
    <property type="entry name" value="Peptidase_M16_C"/>
    <property type="match status" value="1"/>
</dbReference>
<feature type="domain" description="Peptidase M16 N-terminal" evidence="1">
    <location>
        <begin position="54"/>
        <end position="160"/>
    </location>
</feature>
<feature type="domain" description="Peptidase M16 C-terminal" evidence="2">
    <location>
        <begin position="187"/>
        <end position="358"/>
    </location>
</feature>
<dbReference type="Pfam" id="PF00675">
    <property type="entry name" value="Peptidase_M16"/>
    <property type="match status" value="1"/>
</dbReference>
<evidence type="ECO:0000313" key="3">
    <source>
        <dbReference type="EMBL" id="ODP28608.1"/>
    </source>
</evidence>
<dbReference type="SUPFAM" id="SSF63411">
    <property type="entry name" value="LuxS/MPP-like metallohydrolase"/>
    <property type="match status" value="2"/>
</dbReference>
<evidence type="ECO:0000259" key="2">
    <source>
        <dbReference type="Pfam" id="PF05193"/>
    </source>
</evidence>
<gene>
    <name evidence="3" type="ORF">PTI45_01903</name>
</gene>
<dbReference type="InterPro" id="IPR011249">
    <property type="entry name" value="Metalloenz_LuxS/M16"/>
</dbReference>
<keyword evidence="3" id="KW-0378">Hydrolase</keyword>
<keyword evidence="3" id="KW-0645">Protease</keyword>
<name>A0A1E3L4A9_9BACL</name>
<comment type="caution">
    <text evidence="3">The sequence shown here is derived from an EMBL/GenBank/DDBJ whole genome shotgun (WGS) entry which is preliminary data.</text>
</comment>
<sequence length="427" mass="48386">MNKTGFERGEVNGIRVHVMPTTRFKTFAVSLYMGTPLAEDTVTPTALIPFILRRGTAKYPETTQFREALENMYGAGFGFDVYKKGDYQMVQFRMDTINDSFVSADESLLKQSISFLGDAVTNPVLENNAFREKYVTAERENVRKRLESVVNDKIRYAAERCIQEMCKDEPYRLNALGQLSDLDQLNGANVYERYQQWLENSTMDLYVVGDTTLDEVLELVSSQFARKTNTLHAYKISIPRSAGAEVKHIVEKMEISQGKLNMGLRTPITYGDNRYASAWVANGILGGFPHSKLFTNVREKESLAYYVGSRFDPYKGITTIQSGIEIQNFDKALNIIKEQLAILQAGEISESEISQTKAMIRNDLLESRDSAYQMIGYDFNGRFADKDRPVEQLLSEVESVTKEQIQTAASVLTLDTIYFLTTEQKEA</sequence>
<dbReference type="InterPro" id="IPR007863">
    <property type="entry name" value="Peptidase_M16_C"/>
</dbReference>
<keyword evidence="3" id="KW-0482">Metalloprotease</keyword>
<dbReference type="PANTHER" id="PTHR11851">
    <property type="entry name" value="METALLOPROTEASE"/>
    <property type="match status" value="1"/>
</dbReference>
<dbReference type="PATRIC" id="fig|1886670.3.peg.1936"/>
<dbReference type="Gene3D" id="3.30.830.10">
    <property type="entry name" value="Metalloenzyme, LuxS/M16 peptidase-like"/>
    <property type="match status" value="2"/>
</dbReference>
<proteinExistence type="predicted"/>